<dbReference type="Gene3D" id="3.40.50.2000">
    <property type="entry name" value="Glycogen Phosphorylase B"/>
    <property type="match status" value="2"/>
</dbReference>
<dbReference type="EMBL" id="BHGK01000001">
    <property type="protein sequence ID" value="GCA66507.1"/>
    <property type="molecule type" value="Genomic_DNA"/>
</dbReference>
<dbReference type="Pfam" id="PF13439">
    <property type="entry name" value="Glyco_transf_4"/>
    <property type="match status" value="1"/>
</dbReference>
<dbReference type="InterPro" id="IPR050194">
    <property type="entry name" value="Glycosyltransferase_grp1"/>
</dbReference>
<dbReference type="Pfam" id="PF00534">
    <property type="entry name" value="Glycos_transf_1"/>
    <property type="match status" value="1"/>
</dbReference>
<comment type="caution">
    <text evidence="3">The sequence shown here is derived from an EMBL/GenBank/DDBJ whole genome shotgun (WGS) entry which is preliminary data.</text>
</comment>
<evidence type="ECO:0000313" key="3">
    <source>
        <dbReference type="EMBL" id="GCA66507.1"/>
    </source>
</evidence>
<dbReference type="PANTHER" id="PTHR45947:SF3">
    <property type="entry name" value="SULFOQUINOVOSYL TRANSFERASE SQD2"/>
    <property type="match status" value="1"/>
</dbReference>
<keyword evidence="4" id="KW-1185">Reference proteome</keyword>
<keyword evidence="3" id="KW-0808">Transferase</keyword>
<organism evidence="3 4">
    <name type="scientific">Mediterraneibacter butyricigenes</name>
    <dbReference type="NCBI Taxonomy" id="2316025"/>
    <lineage>
        <taxon>Bacteria</taxon>
        <taxon>Bacillati</taxon>
        <taxon>Bacillota</taxon>
        <taxon>Clostridia</taxon>
        <taxon>Lachnospirales</taxon>
        <taxon>Lachnospiraceae</taxon>
        <taxon>Mediterraneibacter</taxon>
    </lineage>
</organism>
<evidence type="ECO:0000313" key="4">
    <source>
        <dbReference type="Proteomes" id="UP000265643"/>
    </source>
</evidence>
<dbReference type="GO" id="GO:0016757">
    <property type="term" value="F:glycosyltransferase activity"/>
    <property type="evidence" value="ECO:0007669"/>
    <property type="project" value="TreeGrafter"/>
</dbReference>
<proteinExistence type="predicted"/>
<evidence type="ECO:0000259" key="1">
    <source>
        <dbReference type="Pfam" id="PF00534"/>
    </source>
</evidence>
<reference evidence="4" key="1">
    <citation type="submission" date="2018-09" db="EMBL/GenBank/DDBJ databases">
        <title>Draft Genome Sequence of Mediterraneibacter sp. KCTC 15684.</title>
        <authorList>
            <person name="Kim J.S."/>
            <person name="Han K.I."/>
            <person name="Suh M.K."/>
            <person name="Lee K.C."/>
            <person name="Eom M.K."/>
            <person name="Lee J.H."/>
            <person name="Park S.H."/>
            <person name="Kang S.W."/>
            <person name="Park J.E."/>
            <person name="Oh B.S."/>
            <person name="Yu S.Y."/>
            <person name="Choi S.H."/>
            <person name="Lee D.H."/>
            <person name="Yoon H."/>
            <person name="Kim B."/>
            <person name="Yang S.J."/>
            <person name="Lee J.S."/>
        </authorList>
    </citation>
    <scope>NUCLEOTIDE SEQUENCE [LARGE SCALE GENOMIC DNA]</scope>
    <source>
        <strain evidence="4">KCTC 15684</strain>
    </source>
</reference>
<dbReference type="RefSeq" id="WP_243112673.1">
    <property type="nucleotide sequence ID" value="NZ_BHGK01000001.1"/>
</dbReference>
<protein>
    <submittedName>
        <fullName evidence="3">Putative glycosyltransferase EpsF</fullName>
    </submittedName>
</protein>
<dbReference type="SUPFAM" id="SSF53756">
    <property type="entry name" value="UDP-Glycosyltransferase/glycogen phosphorylase"/>
    <property type="match status" value="1"/>
</dbReference>
<dbReference type="AlphaFoldDB" id="A0A391P020"/>
<accession>A0A391P020</accession>
<dbReference type="PANTHER" id="PTHR45947">
    <property type="entry name" value="SULFOQUINOVOSYL TRANSFERASE SQD2"/>
    <property type="match status" value="1"/>
</dbReference>
<evidence type="ECO:0000259" key="2">
    <source>
        <dbReference type="Pfam" id="PF13439"/>
    </source>
</evidence>
<feature type="domain" description="Glycosyltransferase subfamily 4-like N-terminal" evidence="2">
    <location>
        <begin position="15"/>
        <end position="177"/>
    </location>
</feature>
<dbReference type="Proteomes" id="UP000265643">
    <property type="component" value="Unassembled WGS sequence"/>
</dbReference>
<dbReference type="InterPro" id="IPR001296">
    <property type="entry name" value="Glyco_trans_1"/>
</dbReference>
<sequence length="378" mass="43976">MKKILLGFIMDGRSGGLDTYLLHFLDGVWEEGMQIDLLTNHADPQLKQQLKRYHSRLFEIANLKHPLTQFRQVRYLIRKEKYEMVYLNISTSMDLIAAFAAKSAHVPRRILHSHSGGNDCESPLKRVVFNTLQKICRPILWRSANEFYGCSCKAGYWMYPKKIVDSENFHVIYNAVDRGKFVWRPEIRKEVRQELELGPEQFVVGHAGNFCYQKNHEFLIRIFKEIHRKDPNSVLLLAGHGVRMEQIRKLVKKEGLEDCVRFLGWRTDADRLFQAMDVFLLPSNFEGLPTVGIEAQCTNLPCVISTAVTDETKITEKVTFVSLKDSPEVWADAVLAYRKNDRNQVTFYEEAKRYSLEDQKQRLKELVYGEKEQGGEHE</sequence>
<feature type="domain" description="Glycosyl transferase family 1" evidence="1">
    <location>
        <begin position="188"/>
        <end position="352"/>
    </location>
</feature>
<gene>
    <name evidence="3" type="primary">epsF</name>
    <name evidence="3" type="ORF">KGMB01110_09430</name>
</gene>
<name>A0A391P020_9FIRM</name>
<dbReference type="InterPro" id="IPR028098">
    <property type="entry name" value="Glyco_trans_4-like_N"/>
</dbReference>